<evidence type="ECO:0000259" key="10">
    <source>
        <dbReference type="Pfam" id="PF04234"/>
    </source>
</evidence>
<evidence type="ECO:0000256" key="9">
    <source>
        <dbReference type="SAM" id="Phobius"/>
    </source>
</evidence>
<dbReference type="InterPro" id="IPR014756">
    <property type="entry name" value="Ig_E-set"/>
</dbReference>
<dbReference type="InterPro" id="IPR007348">
    <property type="entry name" value="CopC_dom"/>
</dbReference>
<dbReference type="InterPro" id="IPR008457">
    <property type="entry name" value="Cu-R_CopD_dom"/>
</dbReference>
<keyword evidence="6 9" id="KW-1133">Transmembrane helix</keyword>
<reference evidence="12" key="2">
    <citation type="journal article" date="2021" name="J Anim Sci Technol">
        <title>Complete genome sequence of Paenibacillus konkukensis sp. nov. SK3146 as a potential probiotic strain.</title>
        <authorList>
            <person name="Jung H.I."/>
            <person name="Park S."/>
            <person name="Niu K.M."/>
            <person name="Lee S.W."/>
            <person name="Kothari D."/>
            <person name="Yi K.J."/>
            <person name="Kim S.K."/>
        </authorList>
    </citation>
    <scope>NUCLEOTIDE SEQUENCE</scope>
    <source>
        <strain evidence="12">SK3146</strain>
    </source>
</reference>
<evidence type="ECO:0000256" key="2">
    <source>
        <dbReference type="ARBA" id="ARBA00022475"/>
    </source>
</evidence>
<feature type="transmembrane region" description="Helical" evidence="9">
    <location>
        <begin position="409"/>
        <end position="429"/>
    </location>
</feature>
<accession>A0ABY4RX06</accession>
<feature type="transmembrane region" description="Helical" evidence="9">
    <location>
        <begin position="274"/>
        <end position="292"/>
    </location>
</feature>
<evidence type="ECO:0000256" key="6">
    <source>
        <dbReference type="ARBA" id="ARBA00022989"/>
    </source>
</evidence>
<feature type="transmembrane region" description="Helical" evidence="9">
    <location>
        <begin position="335"/>
        <end position="361"/>
    </location>
</feature>
<keyword evidence="4" id="KW-0479">Metal-binding</keyword>
<dbReference type="RefSeq" id="WP_249861515.1">
    <property type="nucleotide sequence ID" value="NZ_CP027059.1"/>
</dbReference>
<evidence type="ECO:0000313" key="13">
    <source>
        <dbReference type="Proteomes" id="UP001057134"/>
    </source>
</evidence>
<dbReference type="PANTHER" id="PTHR34820:SF4">
    <property type="entry name" value="INNER MEMBRANE PROTEIN YEBZ"/>
    <property type="match status" value="1"/>
</dbReference>
<evidence type="ECO:0000256" key="5">
    <source>
        <dbReference type="ARBA" id="ARBA00022729"/>
    </source>
</evidence>
<dbReference type="InterPro" id="IPR032694">
    <property type="entry name" value="CopC/D"/>
</dbReference>
<dbReference type="PANTHER" id="PTHR34820">
    <property type="entry name" value="INNER MEMBRANE PROTEIN YEBZ"/>
    <property type="match status" value="1"/>
</dbReference>
<organism evidence="12 13">
    <name type="scientific">Paenibacillus konkukensis</name>
    <dbReference type="NCBI Taxonomy" id="2020716"/>
    <lineage>
        <taxon>Bacteria</taxon>
        <taxon>Bacillati</taxon>
        <taxon>Bacillota</taxon>
        <taxon>Bacilli</taxon>
        <taxon>Bacillales</taxon>
        <taxon>Paenibacillaceae</taxon>
        <taxon>Paenibacillus</taxon>
    </lineage>
</organism>
<keyword evidence="13" id="KW-1185">Reference proteome</keyword>
<evidence type="ECO:0000256" key="8">
    <source>
        <dbReference type="ARBA" id="ARBA00023136"/>
    </source>
</evidence>
<proteinExistence type="predicted"/>
<sequence>MKSVVYERLRHAQSGRLVQMLCCLILLLGIGFAALPEQASAHATLVSSSPASGAELDQAPERVELTFNERLEDGIFYIKVFDNNKKQVTENKARMNETRTTVSLDLPKLSSGSYLVTYHIISADGHPVEGTYLFAVGQSLSQQPIEASPTMQHLHSHGLSAQIGFVDIMQFISRILYYALMLAFCGWLLWLRFGGFGPETLDALKSWGTQLQRGYLLAFLFFMFTHVFALIGDGGPEALTVIFTQTWIGYVWMVSLLLSLLSFVVLHRSLWLDLLWVGLICLAKSLNGHAAAFEPLKQTLLLDMIHLAAASLWVGGLWMLLVLWRKRKEDGLAFFPRFSGAALASILLLTASGILSTVIFLPDIEYVLETQWGKLLLAKSALVVLVVITAGCLRFVYRKRGERKIGLLLRTDAVLSLLIVAIVGVFTYLTPLPANEPLNWHVMGDKIHMTAQITPNVPGVNEFTVKVWLPEPLGKPKQMILKLHDAKSKDIAPIEVPLEYAEDNSIEDNFGGLKKYTYKASGAYLPYPGYWDIEVRVMDSNDDETVYDKQIRLY</sequence>
<dbReference type="Pfam" id="PF04234">
    <property type="entry name" value="CopC"/>
    <property type="match status" value="1"/>
</dbReference>
<dbReference type="Gene3D" id="2.60.40.1220">
    <property type="match status" value="1"/>
</dbReference>
<dbReference type="InterPro" id="IPR014755">
    <property type="entry name" value="Cu-Rt/internalin_Ig-like"/>
</dbReference>
<evidence type="ECO:0000256" key="7">
    <source>
        <dbReference type="ARBA" id="ARBA00023008"/>
    </source>
</evidence>
<evidence type="ECO:0000313" key="12">
    <source>
        <dbReference type="EMBL" id="UQZ85934.1"/>
    </source>
</evidence>
<reference evidence="12" key="1">
    <citation type="submission" date="2018-02" db="EMBL/GenBank/DDBJ databases">
        <authorList>
            <person name="Kim S.-K."/>
            <person name="Jung H.-I."/>
            <person name="Lee S.-W."/>
        </authorList>
    </citation>
    <scope>NUCLEOTIDE SEQUENCE</scope>
    <source>
        <strain evidence="12">SK3146</strain>
    </source>
</reference>
<dbReference type="EMBL" id="CP027059">
    <property type="protein sequence ID" value="UQZ85934.1"/>
    <property type="molecule type" value="Genomic_DNA"/>
</dbReference>
<keyword evidence="3 9" id="KW-0812">Transmembrane</keyword>
<keyword evidence="5" id="KW-0732">Signal</keyword>
<comment type="subcellular location">
    <subcellularLocation>
        <location evidence="1">Cell membrane</location>
        <topology evidence="1">Multi-pass membrane protein</topology>
    </subcellularLocation>
</comment>
<name>A0ABY4RX06_9BACL</name>
<protein>
    <submittedName>
        <fullName evidence="12">Copper transport protein YcnJ</fullName>
    </submittedName>
</protein>
<feature type="domain" description="Copper resistance protein D" evidence="11">
    <location>
        <begin position="333"/>
        <end position="425"/>
    </location>
</feature>
<gene>
    <name evidence="12" type="primary">ycnJ</name>
    <name evidence="12" type="ORF">SK3146_05224</name>
</gene>
<feature type="transmembrane region" description="Helical" evidence="9">
    <location>
        <begin position="304"/>
        <end position="323"/>
    </location>
</feature>
<feature type="transmembrane region" description="Helical" evidence="9">
    <location>
        <begin position="376"/>
        <end position="397"/>
    </location>
</feature>
<feature type="transmembrane region" description="Helical" evidence="9">
    <location>
        <begin position="175"/>
        <end position="193"/>
    </location>
</feature>
<keyword evidence="7" id="KW-0186">Copper</keyword>
<feature type="transmembrane region" description="Helical" evidence="9">
    <location>
        <begin position="214"/>
        <end position="232"/>
    </location>
</feature>
<feature type="domain" description="CopC" evidence="10">
    <location>
        <begin position="42"/>
        <end position="136"/>
    </location>
</feature>
<evidence type="ECO:0000256" key="3">
    <source>
        <dbReference type="ARBA" id="ARBA00022692"/>
    </source>
</evidence>
<feature type="transmembrane region" description="Helical" evidence="9">
    <location>
        <begin position="247"/>
        <end position="267"/>
    </location>
</feature>
<keyword evidence="2" id="KW-1003">Cell membrane</keyword>
<evidence type="ECO:0000256" key="4">
    <source>
        <dbReference type="ARBA" id="ARBA00022723"/>
    </source>
</evidence>
<evidence type="ECO:0000259" key="11">
    <source>
        <dbReference type="Pfam" id="PF05425"/>
    </source>
</evidence>
<dbReference type="Proteomes" id="UP001057134">
    <property type="component" value="Chromosome"/>
</dbReference>
<keyword evidence="8 9" id="KW-0472">Membrane</keyword>
<dbReference type="SUPFAM" id="SSF81296">
    <property type="entry name" value="E set domains"/>
    <property type="match status" value="1"/>
</dbReference>
<evidence type="ECO:0000256" key="1">
    <source>
        <dbReference type="ARBA" id="ARBA00004651"/>
    </source>
</evidence>
<dbReference type="Pfam" id="PF05425">
    <property type="entry name" value="CopD"/>
    <property type="match status" value="1"/>
</dbReference>